<evidence type="ECO:0000313" key="4">
    <source>
        <dbReference type="EMBL" id="MDO7849160.1"/>
    </source>
</evidence>
<gene>
    <name evidence="4" type="ORF">Q5H92_22545</name>
</gene>
<protein>
    <submittedName>
        <fullName evidence="4">Collagen-like protein</fullName>
    </submittedName>
</protein>
<evidence type="ECO:0000256" key="1">
    <source>
        <dbReference type="SAM" id="MobiDB-lite"/>
    </source>
</evidence>
<name>A0ABT9AH10_9BACT</name>
<accession>A0ABT9AH10</accession>
<proteinExistence type="predicted"/>
<dbReference type="InterPro" id="IPR050149">
    <property type="entry name" value="Collagen_superfamily"/>
</dbReference>
<dbReference type="PROSITE" id="PS00018">
    <property type="entry name" value="EF_HAND_1"/>
    <property type="match status" value="1"/>
</dbReference>
<feature type="domain" description="DUF7151" evidence="3">
    <location>
        <begin position="177"/>
        <end position="222"/>
    </location>
</feature>
<feature type="domain" description="DUF7151" evidence="3">
    <location>
        <begin position="107"/>
        <end position="152"/>
    </location>
</feature>
<keyword evidence="2" id="KW-0732">Signal</keyword>
<evidence type="ECO:0000256" key="2">
    <source>
        <dbReference type="SAM" id="SignalP"/>
    </source>
</evidence>
<keyword evidence="5" id="KW-1185">Reference proteome</keyword>
<dbReference type="RefSeq" id="WP_305013828.1">
    <property type="nucleotide sequence ID" value="NZ_JAUQSX010000014.1"/>
</dbReference>
<dbReference type="Proteomes" id="UP001167796">
    <property type="component" value="Unassembled WGS sequence"/>
</dbReference>
<comment type="caution">
    <text evidence="4">The sequence shown here is derived from an EMBL/GenBank/DDBJ whole genome shotgun (WGS) entry which is preliminary data.</text>
</comment>
<dbReference type="PANTHER" id="PTHR24023:SF1112">
    <property type="entry name" value="COL_CUTICLE_N DOMAIN-CONTAINING PROTEIN-RELATED"/>
    <property type="match status" value="1"/>
</dbReference>
<evidence type="ECO:0000259" key="3">
    <source>
        <dbReference type="Pfam" id="PF23657"/>
    </source>
</evidence>
<dbReference type="Pfam" id="PF23657">
    <property type="entry name" value="DUF7151"/>
    <property type="match status" value="2"/>
</dbReference>
<feature type="chain" id="PRO_5045684197" evidence="2">
    <location>
        <begin position="24"/>
        <end position="462"/>
    </location>
</feature>
<feature type="region of interest" description="Disordered" evidence="1">
    <location>
        <begin position="227"/>
        <end position="280"/>
    </location>
</feature>
<reference evidence="4" key="1">
    <citation type="submission" date="2023-07" db="EMBL/GenBank/DDBJ databases">
        <authorList>
            <person name="Kim M.K."/>
        </authorList>
    </citation>
    <scope>NUCLEOTIDE SEQUENCE</scope>
    <source>
        <strain evidence="4">M29</strain>
    </source>
</reference>
<organism evidence="4 5">
    <name type="scientific">Hymenobacter mellowenesis</name>
    <dbReference type="NCBI Taxonomy" id="3063995"/>
    <lineage>
        <taxon>Bacteria</taxon>
        <taxon>Pseudomonadati</taxon>
        <taxon>Bacteroidota</taxon>
        <taxon>Cytophagia</taxon>
        <taxon>Cytophagales</taxon>
        <taxon>Hymenobacteraceae</taxon>
        <taxon>Hymenobacter</taxon>
    </lineage>
</organism>
<dbReference type="EMBL" id="JAUQSX010000014">
    <property type="protein sequence ID" value="MDO7849160.1"/>
    <property type="molecule type" value="Genomic_DNA"/>
</dbReference>
<dbReference type="PANTHER" id="PTHR24023">
    <property type="entry name" value="COLLAGEN ALPHA"/>
    <property type="match status" value="1"/>
</dbReference>
<dbReference type="InterPro" id="IPR055575">
    <property type="entry name" value="DUF7151"/>
</dbReference>
<dbReference type="InterPro" id="IPR018247">
    <property type="entry name" value="EF_Hand_1_Ca_BS"/>
</dbReference>
<evidence type="ECO:0000313" key="5">
    <source>
        <dbReference type="Proteomes" id="UP001167796"/>
    </source>
</evidence>
<feature type="signal peptide" evidence="2">
    <location>
        <begin position="1"/>
        <end position="23"/>
    </location>
</feature>
<sequence>MKKRFLPLLAFALLGLGTTAARAQGNFGVGTTTPDASAVLDVSSTTQGLLVPRMSAAQRGLIASPATGLLVYQLDGSTPGFYAYNGSVWAPVGGTGTAGSTGSAGLNALVRTTAEAAGANCTTGGTRIESGRDTNANGTLDAAEITVTRYVCNGAAGASGTNGSAGTAGAAGTAGRNALVRTTAEAAGANCATGGTRIDAGQDANGNGTLDAAEIASTRYVCNGAAGSKGATGDPGDPGTPGTPGSKGPKGDPGDPGTAGTTGGKGPTGDPAPGLPAGGTAGQVLAKVDATDYNTQWTTLVSASSSVQLRADKVGGTGETVALLNATTPTTIAFNNVLAAPTLGSWDGSTYTVGTGGAGAYLVQAALLTADVASRSLGINLLVEVNGAAYGSTAGDVYYSAFINSNNQNTPTGTRIRGELCKVVFLNAGDTFKIRGVSNSQLYQPNPITTTAASYLTVTKLN</sequence>